<sequence>MEREYVEDYEERKTIIINSMNMMESSPSSYQDLLPDGRNAHVTRLKFHDSFESLVGVPQEGVVMLVNKQQEELRETIKQMKEGVEKLFDEDFNVSQMFHHLGG</sequence>
<organism evidence="1 2">
    <name type="scientific">Salicibibacter cibarius</name>
    <dbReference type="NCBI Taxonomy" id="2743000"/>
    <lineage>
        <taxon>Bacteria</taxon>
        <taxon>Bacillati</taxon>
        <taxon>Bacillota</taxon>
        <taxon>Bacilli</taxon>
        <taxon>Bacillales</taxon>
        <taxon>Bacillaceae</taxon>
        <taxon>Salicibibacter</taxon>
    </lineage>
</organism>
<dbReference type="Proteomes" id="UP000595823">
    <property type="component" value="Chromosome"/>
</dbReference>
<reference evidence="1 2" key="1">
    <citation type="submission" date="2020-06" db="EMBL/GenBank/DDBJ databases">
        <title>Genomic analysis of Salicibibacter sp. NKC5-3.</title>
        <authorList>
            <person name="Oh Y.J."/>
        </authorList>
    </citation>
    <scope>NUCLEOTIDE SEQUENCE [LARGE SCALE GENOMIC DNA]</scope>
    <source>
        <strain evidence="1 2">NKC5-3</strain>
    </source>
</reference>
<evidence type="ECO:0000313" key="1">
    <source>
        <dbReference type="EMBL" id="QQK74229.1"/>
    </source>
</evidence>
<keyword evidence="2" id="KW-1185">Reference proteome</keyword>
<evidence type="ECO:0000313" key="2">
    <source>
        <dbReference type="Proteomes" id="UP000595823"/>
    </source>
</evidence>
<gene>
    <name evidence="1" type="ORF">HUG15_00400</name>
</gene>
<dbReference type="RefSeq" id="WP_200126244.1">
    <property type="nucleotide sequence ID" value="NZ_CP054705.1"/>
</dbReference>
<dbReference type="AlphaFoldDB" id="A0A7T6YZS1"/>
<proteinExistence type="predicted"/>
<dbReference type="KEGG" id="scia:HUG15_00400"/>
<protein>
    <submittedName>
        <fullName evidence="1">Uncharacterized protein</fullName>
    </submittedName>
</protein>
<name>A0A7T6YZS1_9BACI</name>
<accession>A0A7T6YZS1</accession>
<dbReference type="EMBL" id="CP054705">
    <property type="protein sequence ID" value="QQK74229.1"/>
    <property type="molecule type" value="Genomic_DNA"/>
</dbReference>